<sequence>MNQLLSRADWFTSSYSNNQGGACVEGARLNADAMAIRDTKDRTRATFVFPTPTWTTFVAAVRSGDLPR</sequence>
<evidence type="ECO:0000313" key="2">
    <source>
        <dbReference type="EMBL" id="MDT0265795.1"/>
    </source>
</evidence>
<proteinExistence type="predicted"/>
<dbReference type="EMBL" id="JAVREO010000003">
    <property type="protein sequence ID" value="MDT0265795.1"/>
    <property type="molecule type" value="Genomic_DNA"/>
</dbReference>
<evidence type="ECO:0000313" key="3">
    <source>
        <dbReference type="Proteomes" id="UP001183410"/>
    </source>
</evidence>
<accession>A0ABU2JLD0</accession>
<organism evidence="2 3">
    <name type="scientific">Streptomyces chisholmiae</name>
    <dbReference type="NCBI Taxonomy" id="3075540"/>
    <lineage>
        <taxon>Bacteria</taxon>
        <taxon>Bacillati</taxon>
        <taxon>Actinomycetota</taxon>
        <taxon>Actinomycetes</taxon>
        <taxon>Kitasatosporales</taxon>
        <taxon>Streptomycetaceae</taxon>
        <taxon>Streptomyces</taxon>
    </lineage>
</organism>
<dbReference type="RefSeq" id="WP_311665503.1">
    <property type="nucleotide sequence ID" value="NZ_JAVREO010000003.1"/>
</dbReference>
<dbReference type="Proteomes" id="UP001183410">
    <property type="component" value="Unassembled WGS sequence"/>
</dbReference>
<dbReference type="Pfam" id="PF04149">
    <property type="entry name" value="DUF397"/>
    <property type="match status" value="1"/>
</dbReference>
<name>A0ABU2JLD0_9ACTN</name>
<feature type="domain" description="DUF397" evidence="1">
    <location>
        <begin position="8"/>
        <end position="62"/>
    </location>
</feature>
<keyword evidence="3" id="KW-1185">Reference proteome</keyword>
<protein>
    <submittedName>
        <fullName evidence="2">DUF397 domain-containing protein</fullName>
    </submittedName>
</protein>
<comment type="caution">
    <text evidence="2">The sequence shown here is derived from an EMBL/GenBank/DDBJ whole genome shotgun (WGS) entry which is preliminary data.</text>
</comment>
<dbReference type="InterPro" id="IPR007278">
    <property type="entry name" value="DUF397"/>
</dbReference>
<evidence type="ECO:0000259" key="1">
    <source>
        <dbReference type="Pfam" id="PF04149"/>
    </source>
</evidence>
<gene>
    <name evidence="2" type="ORF">RM844_05770</name>
</gene>
<reference evidence="3" key="1">
    <citation type="submission" date="2023-07" db="EMBL/GenBank/DDBJ databases">
        <title>30 novel species of actinomycetes from the DSMZ collection.</title>
        <authorList>
            <person name="Nouioui I."/>
        </authorList>
    </citation>
    <scope>NUCLEOTIDE SEQUENCE [LARGE SCALE GENOMIC DNA]</scope>
    <source>
        <strain evidence="3">DSM 44915</strain>
    </source>
</reference>